<dbReference type="InterPro" id="IPR004140">
    <property type="entry name" value="Exo70"/>
</dbReference>
<evidence type="ECO:0000256" key="3">
    <source>
        <dbReference type="RuleBase" id="RU365026"/>
    </source>
</evidence>
<feature type="domain" description="Exocyst complex subunit Exo70 C-terminal" evidence="4">
    <location>
        <begin position="287"/>
        <end position="351"/>
    </location>
</feature>
<keyword evidence="3" id="KW-0653">Protein transport</keyword>
<evidence type="ECO:0000313" key="6">
    <source>
        <dbReference type="Proteomes" id="UP001603857"/>
    </source>
</evidence>
<evidence type="ECO:0000256" key="1">
    <source>
        <dbReference type="ARBA" id="ARBA00006756"/>
    </source>
</evidence>
<dbReference type="Proteomes" id="UP001603857">
    <property type="component" value="Unassembled WGS sequence"/>
</dbReference>
<organism evidence="5 6">
    <name type="scientific">Flemingia macrophylla</name>
    <dbReference type="NCBI Taxonomy" id="520843"/>
    <lineage>
        <taxon>Eukaryota</taxon>
        <taxon>Viridiplantae</taxon>
        <taxon>Streptophyta</taxon>
        <taxon>Embryophyta</taxon>
        <taxon>Tracheophyta</taxon>
        <taxon>Spermatophyta</taxon>
        <taxon>Magnoliopsida</taxon>
        <taxon>eudicotyledons</taxon>
        <taxon>Gunneridae</taxon>
        <taxon>Pentapetalae</taxon>
        <taxon>rosids</taxon>
        <taxon>fabids</taxon>
        <taxon>Fabales</taxon>
        <taxon>Fabaceae</taxon>
        <taxon>Papilionoideae</taxon>
        <taxon>50 kb inversion clade</taxon>
        <taxon>NPAAA clade</taxon>
        <taxon>indigoferoid/millettioid clade</taxon>
        <taxon>Phaseoleae</taxon>
        <taxon>Flemingia</taxon>
    </lineage>
</organism>
<dbReference type="EMBL" id="JBGMDY010000011">
    <property type="protein sequence ID" value="KAL2317430.1"/>
    <property type="molecule type" value="Genomic_DNA"/>
</dbReference>
<dbReference type="PANTHER" id="PTHR12542">
    <property type="entry name" value="EXOCYST COMPLEX PROTEIN EXO70"/>
    <property type="match status" value="1"/>
</dbReference>
<evidence type="ECO:0000313" key="5">
    <source>
        <dbReference type="EMBL" id="KAL2317430.1"/>
    </source>
</evidence>
<dbReference type="Gene3D" id="1.20.1280.170">
    <property type="entry name" value="Exocyst complex component Exo70"/>
    <property type="match status" value="2"/>
</dbReference>
<proteinExistence type="inferred from homology"/>
<dbReference type="GO" id="GO:0006887">
    <property type="term" value="P:exocytosis"/>
    <property type="evidence" value="ECO:0007669"/>
    <property type="project" value="UniProtKB-KW"/>
</dbReference>
<protein>
    <recommendedName>
        <fullName evidence="3">Exocyst subunit Exo70 family protein</fullName>
    </recommendedName>
</protein>
<dbReference type="Pfam" id="PF03081">
    <property type="entry name" value="Exo70_C"/>
    <property type="match status" value="2"/>
</dbReference>
<evidence type="ECO:0000256" key="2">
    <source>
        <dbReference type="ARBA" id="ARBA00022448"/>
    </source>
</evidence>
<comment type="caution">
    <text evidence="5">The sequence shown here is derived from an EMBL/GenBank/DDBJ whole genome shotgun (WGS) entry which is preliminary data.</text>
</comment>
<keyword evidence="3" id="KW-0268">Exocytosis</keyword>
<keyword evidence="2 3" id="KW-0813">Transport</keyword>
<keyword evidence="6" id="KW-1185">Reference proteome</keyword>
<dbReference type="PANTHER" id="PTHR12542:SF180">
    <property type="entry name" value="EXOCYST SUBUNIT EXO70 FAMILY PROTEIN"/>
    <property type="match status" value="1"/>
</dbReference>
<name>A0ABD1L1M7_9FABA</name>
<dbReference type="SUPFAM" id="SSF74788">
    <property type="entry name" value="Cullin repeat-like"/>
    <property type="match status" value="1"/>
</dbReference>
<gene>
    <name evidence="5" type="ORF">Fmac_031306</name>
</gene>
<dbReference type="GO" id="GO:0015031">
    <property type="term" value="P:protein transport"/>
    <property type="evidence" value="ECO:0007669"/>
    <property type="project" value="UniProtKB-KW"/>
</dbReference>
<comment type="function">
    <text evidence="3">Component of the exocyst complex.</text>
</comment>
<evidence type="ECO:0000259" key="4">
    <source>
        <dbReference type="Pfam" id="PF03081"/>
    </source>
</evidence>
<accession>A0ABD1L1M7</accession>
<dbReference type="AlphaFoldDB" id="A0ABD1L1M7"/>
<dbReference type="InterPro" id="IPR046364">
    <property type="entry name" value="Exo70_C"/>
</dbReference>
<comment type="similarity">
    <text evidence="1 3">Belongs to the EXO70 family.</text>
</comment>
<sequence length="567" mass="65175">MKVKLWLVIVGGSFSYSLIKLRYTLDVHVPLIRRDLELHVVEEDIESGSLLSARSSASQVIITCTSNSTSQTDVPLQNEDLTFLATQFDSDSRDSDNMEVDSSLSNRKYNSWRIERELAQQREQRLCSFIELISSASSIIGNSRFSSAAIFLPLINSCTVIEKERIGKILIARFVTRIKALKKKNNSVIKMISKHVETCLKANVVDIHTIPVPQRDENLVVDVLRYDDVDNTFCDLRGTARLMVMAGFEEECCAAYCSWRREFLNESLSAFGLMQGQDVEKRDKIQCWIKAFKVAVRILFPNERMLCDWVFGRFISSSDFAFAEVCTELATCLLSTADALANFIPHTLEELIHWLLPVTLELTNFIRFNSAETTSGLKVDSDGMISPSVHMFRLTRLFERSLKANSKNYNNLISVYVFILNNRSYIDIETNIYSMPPIANSWLRKNKRKIEKYLKLYQRSSWTKILNILKLDINESERNAAAKLMKDKLRSFNEHFDDICNDQSTWSVFDQGMRKRMIKSIEEILLPAYGNLVGMLQDFLGNHAYEFIKYGMIDIQGQLNNLFLVRE</sequence>
<reference evidence="5 6" key="1">
    <citation type="submission" date="2024-08" db="EMBL/GenBank/DDBJ databases">
        <title>Insights into the chromosomal genome structure of Flemingia macrophylla.</title>
        <authorList>
            <person name="Ding Y."/>
            <person name="Zhao Y."/>
            <person name="Bi W."/>
            <person name="Wu M."/>
            <person name="Zhao G."/>
            <person name="Gong Y."/>
            <person name="Li W."/>
            <person name="Zhang P."/>
        </authorList>
    </citation>
    <scope>NUCLEOTIDE SEQUENCE [LARGE SCALE GENOMIC DNA]</scope>
    <source>
        <strain evidence="5">DYQJB</strain>
        <tissue evidence="5">Leaf</tissue>
    </source>
</reference>
<feature type="domain" description="Exocyst complex subunit Exo70 C-terminal" evidence="4">
    <location>
        <begin position="371"/>
        <end position="560"/>
    </location>
</feature>
<dbReference type="InterPro" id="IPR016159">
    <property type="entry name" value="Cullin_repeat-like_dom_sf"/>
</dbReference>